<feature type="region of interest" description="Disordered" evidence="1">
    <location>
        <begin position="1"/>
        <end position="47"/>
    </location>
</feature>
<keyword evidence="2" id="KW-1133">Transmembrane helix</keyword>
<comment type="caution">
    <text evidence="4">The sequence shown here is derived from an EMBL/GenBank/DDBJ whole genome shotgun (WGS) entry which is preliminary data.</text>
</comment>
<proteinExistence type="predicted"/>
<feature type="transmembrane region" description="Helical" evidence="2">
    <location>
        <begin position="174"/>
        <end position="205"/>
    </location>
</feature>
<accession>A0AA37X8Y4</accession>
<feature type="compositionally biased region" description="Low complexity" evidence="1">
    <location>
        <begin position="9"/>
        <end position="26"/>
    </location>
</feature>
<feature type="transmembrane region" description="Helical" evidence="2">
    <location>
        <begin position="78"/>
        <end position="103"/>
    </location>
</feature>
<evidence type="ECO:0000256" key="2">
    <source>
        <dbReference type="SAM" id="Phobius"/>
    </source>
</evidence>
<name>A0AA37X8Y4_9MICO</name>
<organism evidence="4 5">
    <name type="scientific">Arenivirga flava</name>
    <dbReference type="NCBI Taxonomy" id="1930060"/>
    <lineage>
        <taxon>Bacteria</taxon>
        <taxon>Bacillati</taxon>
        <taxon>Actinomycetota</taxon>
        <taxon>Actinomycetes</taxon>
        <taxon>Micrococcales</taxon>
        <taxon>Microbacteriaceae</taxon>
        <taxon>Arenivirga</taxon>
    </lineage>
</organism>
<feature type="domain" description="DUF7847" evidence="3">
    <location>
        <begin position="119"/>
        <end position="333"/>
    </location>
</feature>
<keyword evidence="2" id="KW-0472">Membrane</keyword>
<dbReference type="InterPro" id="IPR057169">
    <property type="entry name" value="DUF7847"/>
</dbReference>
<feature type="transmembrane region" description="Helical" evidence="2">
    <location>
        <begin position="313"/>
        <end position="345"/>
    </location>
</feature>
<dbReference type="Pfam" id="PF25231">
    <property type="entry name" value="DUF7847"/>
    <property type="match status" value="1"/>
</dbReference>
<evidence type="ECO:0000256" key="1">
    <source>
        <dbReference type="SAM" id="MobiDB-lite"/>
    </source>
</evidence>
<protein>
    <submittedName>
        <fullName evidence="4">Membrane protein</fullName>
    </submittedName>
</protein>
<keyword evidence="2" id="KW-0812">Transmembrane</keyword>
<dbReference type="RefSeq" id="WP_284231030.1">
    <property type="nucleotide sequence ID" value="NZ_BSUL01000001.1"/>
</dbReference>
<evidence type="ECO:0000259" key="3">
    <source>
        <dbReference type="Pfam" id="PF25231"/>
    </source>
</evidence>
<reference evidence="4 5" key="1">
    <citation type="journal article" date="2014" name="Int. J. Syst. Evol. Microbiol.">
        <title>Complete genome sequence of Corynebacterium casei LMG S-19264T (=DSM 44701T), isolated from a smear-ripened cheese.</title>
        <authorList>
            <consortium name="US DOE Joint Genome Institute (JGI-PGF)"/>
            <person name="Walter F."/>
            <person name="Albersmeier A."/>
            <person name="Kalinowski J."/>
            <person name="Ruckert C."/>
        </authorList>
    </citation>
    <scope>NUCLEOTIDE SEQUENCE [LARGE SCALE GENOMIC DNA]</scope>
    <source>
        <strain evidence="4 5">NBRC 112289</strain>
    </source>
</reference>
<dbReference type="EMBL" id="BSUL01000001">
    <property type="protein sequence ID" value="GMA27974.1"/>
    <property type="molecule type" value="Genomic_DNA"/>
</dbReference>
<feature type="transmembrane region" description="Helical" evidence="2">
    <location>
        <begin position="211"/>
        <end position="232"/>
    </location>
</feature>
<feature type="transmembrane region" description="Helical" evidence="2">
    <location>
        <begin position="273"/>
        <end position="301"/>
    </location>
</feature>
<dbReference type="AlphaFoldDB" id="A0AA37X8Y4"/>
<sequence length="382" mass="39458">MSDPTQWQAPSGAGWAPPSAPAGWAPPQEPSLPPRPGPAGSGWTPPPKPGLIPLRPLDFGTLLGASFQVLRRNPKPMFGFTVLLTGLTTLIGLAVTGTVAFFAIGRIDAATAEDVDLVTAGSIGSIIVAALVPMVLSMLAFAVLQGIVTLEVARGSLGERNRLPQLWRLAKGRVGALIGWSALVLAVGVLGLVAVAGVIALGAALGGAVGAAVGIAIAVVLGLGMVVLAAWLGTKLSFVPSALVLERRTLREALHRSWSLTAGAFWRILGIQLLVSFIVQTAVSIVTTPLSFIVGMASALIAPNGELGPGAAIAIGAYVLTIVLTIIASSVGYVMQCSVVALLYLDRRMRTEGLDLVLQRTVDARAAGREAEDPFMPEVRRS</sequence>
<gene>
    <name evidence="4" type="ORF">GCM10025874_12270</name>
</gene>
<evidence type="ECO:0000313" key="5">
    <source>
        <dbReference type="Proteomes" id="UP001157160"/>
    </source>
</evidence>
<keyword evidence="5" id="KW-1185">Reference proteome</keyword>
<feature type="transmembrane region" description="Helical" evidence="2">
    <location>
        <begin position="123"/>
        <end position="153"/>
    </location>
</feature>
<feature type="compositionally biased region" description="Pro residues" evidence="1">
    <location>
        <begin position="27"/>
        <end position="37"/>
    </location>
</feature>
<evidence type="ECO:0000313" key="4">
    <source>
        <dbReference type="EMBL" id="GMA27974.1"/>
    </source>
</evidence>
<dbReference type="Proteomes" id="UP001157160">
    <property type="component" value="Unassembled WGS sequence"/>
</dbReference>